<feature type="non-terminal residue" evidence="1">
    <location>
        <position position="1"/>
    </location>
</feature>
<evidence type="ECO:0000313" key="1">
    <source>
        <dbReference type="EMBL" id="CAF1503042.1"/>
    </source>
</evidence>
<reference evidence="1" key="1">
    <citation type="submission" date="2021-02" db="EMBL/GenBank/DDBJ databases">
        <authorList>
            <person name="Nowell W R."/>
        </authorList>
    </citation>
    <scope>NUCLEOTIDE SEQUENCE</scope>
</reference>
<dbReference type="EMBL" id="CAJNON010002196">
    <property type="protein sequence ID" value="CAF1503042.1"/>
    <property type="molecule type" value="Genomic_DNA"/>
</dbReference>
<evidence type="ECO:0000313" key="2">
    <source>
        <dbReference type="Proteomes" id="UP000663891"/>
    </source>
</evidence>
<name>A0A815THB8_9BILA</name>
<dbReference type="AlphaFoldDB" id="A0A815THB8"/>
<organism evidence="1 2">
    <name type="scientific">Adineta steineri</name>
    <dbReference type="NCBI Taxonomy" id="433720"/>
    <lineage>
        <taxon>Eukaryota</taxon>
        <taxon>Metazoa</taxon>
        <taxon>Spiralia</taxon>
        <taxon>Gnathifera</taxon>
        <taxon>Rotifera</taxon>
        <taxon>Eurotatoria</taxon>
        <taxon>Bdelloidea</taxon>
        <taxon>Adinetida</taxon>
        <taxon>Adinetidae</taxon>
        <taxon>Adineta</taxon>
    </lineage>
</organism>
<comment type="caution">
    <text evidence="1">The sequence shown here is derived from an EMBL/GenBank/DDBJ whole genome shotgun (WGS) entry which is preliminary data.</text>
</comment>
<proteinExistence type="predicted"/>
<accession>A0A815THB8</accession>
<sequence length="40" mass="4535">NEEIRQGQPAFRLSNKVSHAKEDNNVLFTVIKKPPISSKN</sequence>
<protein>
    <submittedName>
        <fullName evidence="1">Uncharacterized protein</fullName>
    </submittedName>
</protein>
<gene>
    <name evidence="1" type="ORF">VCS650_LOCUS42354</name>
</gene>
<dbReference type="Proteomes" id="UP000663891">
    <property type="component" value="Unassembled WGS sequence"/>
</dbReference>